<comment type="similarity">
    <text evidence="2">Belongs to the peptidase S54 family.</text>
</comment>
<dbReference type="PANTHER" id="PTHR43731:SF30">
    <property type="entry name" value="RHOMBOID-LIKE PROTEIN 9, CHLOROPLASTIC"/>
    <property type="match status" value="1"/>
</dbReference>
<evidence type="ECO:0000259" key="8">
    <source>
        <dbReference type="Pfam" id="PF01694"/>
    </source>
</evidence>
<dbReference type="PROSITE" id="PS51257">
    <property type="entry name" value="PROKAR_LIPOPROTEIN"/>
    <property type="match status" value="1"/>
</dbReference>
<dbReference type="FunFam" id="1.20.1540.10:FF:000017">
    <property type="entry name" value="RHOMBOID-like protein 9, chloroplastic"/>
    <property type="match status" value="1"/>
</dbReference>
<evidence type="ECO:0000256" key="4">
    <source>
        <dbReference type="ARBA" id="ARBA00022989"/>
    </source>
</evidence>
<evidence type="ECO:0000256" key="1">
    <source>
        <dbReference type="ARBA" id="ARBA00004141"/>
    </source>
</evidence>
<evidence type="ECO:0000256" key="2">
    <source>
        <dbReference type="ARBA" id="ARBA00009045"/>
    </source>
</evidence>
<comment type="subcellular location">
    <subcellularLocation>
        <location evidence="1">Membrane</location>
        <topology evidence="1">Multi-pass membrane protein</topology>
    </subcellularLocation>
</comment>
<dbReference type="InterPro" id="IPR035952">
    <property type="entry name" value="Rhomboid-like_sf"/>
</dbReference>
<dbReference type="Proteomes" id="UP000228380">
    <property type="component" value="Chromosome 8"/>
</dbReference>
<feature type="transmembrane region" description="Helical" evidence="7">
    <location>
        <begin position="293"/>
        <end position="311"/>
    </location>
</feature>
<evidence type="ECO:0000256" key="3">
    <source>
        <dbReference type="ARBA" id="ARBA00022692"/>
    </source>
</evidence>
<keyword evidence="3 7" id="KW-0812">Transmembrane</keyword>
<dbReference type="InterPro" id="IPR050925">
    <property type="entry name" value="Rhomboid_protease_S54"/>
</dbReference>
<dbReference type="AlphaFoldDB" id="A0A8B8JC30"/>
<evidence type="ECO:0000313" key="10">
    <source>
        <dbReference type="RefSeq" id="XP_026665957.1"/>
    </source>
</evidence>
<gene>
    <name evidence="10" type="primary">LOC103721405</name>
</gene>
<dbReference type="Pfam" id="PF01694">
    <property type="entry name" value="Rhomboid"/>
    <property type="match status" value="1"/>
</dbReference>
<feature type="transmembrane region" description="Helical" evidence="7">
    <location>
        <begin position="349"/>
        <end position="368"/>
    </location>
</feature>
<dbReference type="InterPro" id="IPR022764">
    <property type="entry name" value="Peptidase_S54_rhomboid_dom"/>
</dbReference>
<feature type="region of interest" description="Disordered" evidence="6">
    <location>
        <begin position="222"/>
        <end position="247"/>
    </location>
</feature>
<dbReference type="PANTHER" id="PTHR43731">
    <property type="entry name" value="RHOMBOID PROTEASE"/>
    <property type="match status" value="1"/>
</dbReference>
<keyword evidence="5 7" id="KW-0472">Membrane</keyword>
<dbReference type="OrthoDB" id="418595at2759"/>
<dbReference type="GO" id="GO:0016020">
    <property type="term" value="C:membrane"/>
    <property type="evidence" value="ECO:0007669"/>
    <property type="project" value="UniProtKB-SubCell"/>
</dbReference>
<dbReference type="SUPFAM" id="SSF144091">
    <property type="entry name" value="Rhomboid-like"/>
    <property type="match status" value="1"/>
</dbReference>
<feature type="domain" description="Peptidase S54 rhomboid" evidence="8">
    <location>
        <begin position="340"/>
        <end position="477"/>
    </location>
</feature>
<feature type="transmembrane region" description="Helical" evidence="7">
    <location>
        <begin position="401"/>
        <end position="421"/>
    </location>
</feature>
<accession>A0A8B8JC30</accession>
<name>A0A8B8JC30_PHODC</name>
<reference evidence="9" key="1">
    <citation type="journal article" date="2019" name="Nat. Commun.">
        <title>Genome-wide association mapping of date palm fruit traits.</title>
        <authorList>
            <person name="Hazzouri K.M."/>
            <person name="Gros-Balthazard M."/>
            <person name="Flowers J.M."/>
            <person name="Copetti D."/>
            <person name="Lemansour A."/>
            <person name="Lebrun M."/>
            <person name="Masmoudi K."/>
            <person name="Ferrand S."/>
            <person name="Dhar M.I."/>
            <person name="Fresquez Z.A."/>
            <person name="Rosas U."/>
            <person name="Zhang J."/>
            <person name="Talag J."/>
            <person name="Lee S."/>
            <person name="Kudrna D."/>
            <person name="Powell R.F."/>
            <person name="Leitch I.J."/>
            <person name="Krueger R.R."/>
            <person name="Wing R.A."/>
            <person name="Amiri K.M.A."/>
            <person name="Purugganan M.D."/>
        </authorList>
    </citation>
    <scope>NUCLEOTIDE SEQUENCE [LARGE SCALE GENOMIC DNA]</scope>
    <source>
        <strain evidence="9">cv. Khalas</strain>
    </source>
</reference>
<dbReference type="GO" id="GO:0004252">
    <property type="term" value="F:serine-type endopeptidase activity"/>
    <property type="evidence" value="ECO:0007669"/>
    <property type="project" value="InterPro"/>
</dbReference>
<keyword evidence="4 7" id="KW-1133">Transmembrane helix</keyword>
<keyword evidence="9" id="KW-1185">Reference proteome</keyword>
<proteinExistence type="inferred from homology"/>
<dbReference type="RefSeq" id="XP_026665957.1">
    <property type="nucleotide sequence ID" value="XM_026810156.1"/>
</dbReference>
<evidence type="ECO:0000256" key="5">
    <source>
        <dbReference type="ARBA" id="ARBA00023136"/>
    </source>
</evidence>
<sequence length="538" mass="59892">MNRYIMAMLSICSIMSCKDQVYPTGKVMGQNERGLADHHLSVHMACKCFSPSLVNETGRRWNVLHHASELTLKGKKQQRVGAYCLFHNWSVPFQNSLEIPFPKVYNTNSHENKSSSGHVYQRDQSCYDSSALEACNTERQLKALDSYFSKLGDDMVEQLSSCMSTSNPDTLSDEKEYRKVSSSQCEGKMTDVIEASGGYKTRIGLSLLKNYFSKLNTEIDTRKSTSISDEEASAGNSMRPPDSSIGEYNEKKSMIEKPDVYKHYESMDNRTDPGMFGNENIEGLQTNDEASDLYLISLLAGINIAVFLFEIASPIRNSDVEQLSLPLIYGAKINKLILLGEWWRLLTPMFLHSGFLHVALGCWVLLTFGPEVCRAYGPCTFLLIYILGGICGNFTSFIHTPELTVCGTGPVFAVIGAWLVYQTQNKEATDKEVSESMFWKAVIATALSFVLSSFGRIDDWTHLGAVISGVVFGCFTCPGLELDDSSSKNGQKEGIALVQRKSDPCKSLITFTIFVLVLASLVFFYEPELEMLEVDGIV</sequence>
<evidence type="ECO:0000256" key="6">
    <source>
        <dbReference type="SAM" id="MobiDB-lite"/>
    </source>
</evidence>
<organism evidence="9 10">
    <name type="scientific">Phoenix dactylifera</name>
    <name type="common">Date palm</name>
    <dbReference type="NCBI Taxonomy" id="42345"/>
    <lineage>
        <taxon>Eukaryota</taxon>
        <taxon>Viridiplantae</taxon>
        <taxon>Streptophyta</taxon>
        <taxon>Embryophyta</taxon>
        <taxon>Tracheophyta</taxon>
        <taxon>Spermatophyta</taxon>
        <taxon>Magnoliopsida</taxon>
        <taxon>Liliopsida</taxon>
        <taxon>Arecaceae</taxon>
        <taxon>Coryphoideae</taxon>
        <taxon>Phoeniceae</taxon>
        <taxon>Phoenix</taxon>
    </lineage>
</organism>
<evidence type="ECO:0000313" key="9">
    <source>
        <dbReference type="Proteomes" id="UP000228380"/>
    </source>
</evidence>
<dbReference type="GeneID" id="103721405"/>
<protein>
    <submittedName>
        <fullName evidence="10">RHOMBOID-like protein 9, chloroplastic isoform X1</fullName>
    </submittedName>
</protein>
<feature type="transmembrane region" description="Helical" evidence="7">
    <location>
        <begin position="508"/>
        <end position="525"/>
    </location>
</feature>
<dbReference type="Gene3D" id="1.20.1540.10">
    <property type="entry name" value="Rhomboid-like"/>
    <property type="match status" value="1"/>
</dbReference>
<feature type="transmembrane region" description="Helical" evidence="7">
    <location>
        <begin position="375"/>
        <end position="395"/>
    </location>
</feature>
<evidence type="ECO:0000256" key="7">
    <source>
        <dbReference type="SAM" id="Phobius"/>
    </source>
</evidence>
<reference evidence="10" key="2">
    <citation type="submission" date="2025-08" db="UniProtKB">
        <authorList>
            <consortium name="RefSeq"/>
        </authorList>
    </citation>
    <scope>IDENTIFICATION</scope>
    <source>
        <tissue evidence="10">Young leaves</tissue>
    </source>
</reference>